<sequence length="103" mass="10700">MAWGAGGRAAMQIRSGEGDLHLCRRGGRIWHLGLRGEGDWWAHRRHRAGASSSASGVGGTNLVGGGGLSPATRHRWGGLVAGVGEGGAYYRFKVVKIPAISAP</sequence>
<reference evidence="1" key="1">
    <citation type="submission" date="2023-07" db="EMBL/GenBank/DDBJ databases">
        <title>draft genome sequence of fig (Ficus carica).</title>
        <authorList>
            <person name="Takahashi T."/>
            <person name="Nishimura K."/>
        </authorList>
    </citation>
    <scope>NUCLEOTIDE SEQUENCE</scope>
</reference>
<organism evidence="1 2">
    <name type="scientific">Ficus carica</name>
    <name type="common">Common fig</name>
    <dbReference type="NCBI Taxonomy" id="3494"/>
    <lineage>
        <taxon>Eukaryota</taxon>
        <taxon>Viridiplantae</taxon>
        <taxon>Streptophyta</taxon>
        <taxon>Embryophyta</taxon>
        <taxon>Tracheophyta</taxon>
        <taxon>Spermatophyta</taxon>
        <taxon>Magnoliopsida</taxon>
        <taxon>eudicotyledons</taxon>
        <taxon>Gunneridae</taxon>
        <taxon>Pentapetalae</taxon>
        <taxon>rosids</taxon>
        <taxon>fabids</taxon>
        <taxon>Rosales</taxon>
        <taxon>Moraceae</taxon>
        <taxon>Ficeae</taxon>
        <taxon>Ficus</taxon>
    </lineage>
</organism>
<name>A0AA88DFR4_FICCA</name>
<accession>A0AA88DFR4</accession>
<comment type="caution">
    <text evidence="1">The sequence shown here is derived from an EMBL/GenBank/DDBJ whole genome shotgun (WGS) entry which is preliminary data.</text>
</comment>
<evidence type="ECO:0000313" key="1">
    <source>
        <dbReference type="EMBL" id="GMN37059.1"/>
    </source>
</evidence>
<dbReference type="AlphaFoldDB" id="A0AA88DFR4"/>
<evidence type="ECO:0000313" key="2">
    <source>
        <dbReference type="Proteomes" id="UP001187192"/>
    </source>
</evidence>
<protein>
    <submittedName>
        <fullName evidence="1">Uncharacterized protein</fullName>
    </submittedName>
</protein>
<gene>
    <name evidence="1" type="ORF">TIFTF001_006507</name>
</gene>
<dbReference type="EMBL" id="BTGU01000006">
    <property type="protein sequence ID" value="GMN37059.1"/>
    <property type="molecule type" value="Genomic_DNA"/>
</dbReference>
<proteinExistence type="predicted"/>
<dbReference type="Proteomes" id="UP001187192">
    <property type="component" value="Unassembled WGS sequence"/>
</dbReference>
<keyword evidence="2" id="KW-1185">Reference proteome</keyword>